<keyword evidence="2" id="KW-0378">Hydrolase</keyword>
<keyword evidence="4" id="KW-0732">Signal</keyword>
<dbReference type="PANTHER" id="PTHR45648">
    <property type="entry name" value="GDSL LIPASE/ACYLHYDROLASE FAMILY PROTEIN (AFU_ORTHOLOGUE AFUA_4G14700)"/>
    <property type="match status" value="1"/>
</dbReference>
<dbReference type="EMBL" id="OZ075112">
    <property type="protein sequence ID" value="CAL4966316.1"/>
    <property type="molecule type" value="Genomic_DNA"/>
</dbReference>
<dbReference type="PANTHER" id="PTHR45648:SF46">
    <property type="entry name" value="OS06G0725100 PROTEIN"/>
    <property type="match status" value="1"/>
</dbReference>
<feature type="chain" id="PRO_5044878783" description="GDSL esterase/lipase" evidence="4">
    <location>
        <begin position="25"/>
        <end position="367"/>
    </location>
</feature>
<dbReference type="CDD" id="cd01837">
    <property type="entry name" value="SGNH_plant_lipase_like"/>
    <property type="match status" value="1"/>
</dbReference>
<protein>
    <recommendedName>
        <fullName evidence="7">GDSL esterase/lipase</fullName>
    </recommendedName>
</protein>
<keyword evidence="3" id="KW-0443">Lipid metabolism</keyword>
<name>A0ABC8ZS89_9POAL</name>
<sequence>MVMANKRGFVLCLVISMDVLGAAAGILRPPPMYVFGESTLDVGNNNFLPGPNVFRANAPYYGIDFPGVPTGRFSNGNNIADFLAKRMGFWSSPPPYLMLEPNPELLVSTALEIGVNYASGGSGILDSTHAVMQNSSKNIPLSKQVQYFKATRAKMAAATGDAAVMSTLLARSVFLISDGNNDLTAFATSPQQRQSDAATFLADLISNYSATITELYGMGARKFAIVNAGLIGCAPAGRVAGACAVGINQLAAGFNVALNSLLAEKKKQLPDMAYSLADSYGLMHDFFTDPQAWGFTDIASACCTSGWLLCLPTSKICPTRSQRDQHVFWDSFHFSQRACFLTAQAFYDGPAKYTTPINFMQLAQQST</sequence>
<reference evidence="5 6" key="2">
    <citation type="submission" date="2024-10" db="EMBL/GenBank/DDBJ databases">
        <authorList>
            <person name="Ryan C."/>
        </authorList>
    </citation>
    <scope>NUCLEOTIDE SEQUENCE [LARGE SCALE GENOMIC DNA]</scope>
</reference>
<proteinExistence type="inferred from homology"/>
<dbReference type="InterPro" id="IPR051058">
    <property type="entry name" value="GDSL_Est/Lipase"/>
</dbReference>
<organism evidence="5 6">
    <name type="scientific">Urochloa decumbens</name>
    <dbReference type="NCBI Taxonomy" id="240449"/>
    <lineage>
        <taxon>Eukaryota</taxon>
        <taxon>Viridiplantae</taxon>
        <taxon>Streptophyta</taxon>
        <taxon>Embryophyta</taxon>
        <taxon>Tracheophyta</taxon>
        <taxon>Spermatophyta</taxon>
        <taxon>Magnoliopsida</taxon>
        <taxon>Liliopsida</taxon>
        <taxon>Poales</taxon>
        <taxon>Poaceae</taxon>
        <taxon>PACMAD clade</taxon>
        <taxon>Panicoideae</taxon>
        <taxon>Panicodae</taxon>
        <taxon>Paniceae</taxon>
        <taxon>Melinidinae</taxon>
        <taxon>Urochloa</taxon>
    </lineage>
</organism>
<dbReference type="GO" id="GO:0016787">
    <property type="term" value="F:hydrolase activity"/>
    <property type="evidence" value="ECO:0007669"/>
    <property type="project" value="UniProtKB-KW"/>
</dbReference>
<dbReference type="Pfam" id="PF00657">
    <property type="entry name" value="Lipase_GDSL"/>
    <property type="match status" value="1"/>
</dbReference>
<accession>A0ABC8ZS89</accession>
<evidence type="ECO:0000256" key="1">
    <source>
        <dbReference type="ARBA" id="ARBA00008668"/>
    </source>
</evidence>
<dbReference type="Gene3D" id="3.40.50.1110">
    <property type="entry name" value="SGNH hydrolase"/>
    <property type="match status" value="1"/>
</dbReference>
<dbReference type="InterPro" id="IPR036514">
    <property type="entry name" value="SGNH_hydro_sf"/>
</dbReference>
<keyword evidence="6" id="KW-1185">Reference proteome</keyword>
<evidence type="ECO:0000256" key="3">
    <source>
        <dbReference type="ARBA" id="ARBA00022963"/>
    </source>
</evidence>
<evidence type="ECO:0008006" key="7">
    <source>
        <dbReference type="Google" id="ProtNLM"/>
    </source>
</evidence>
<dbReference type="InterPro" id="IPR035669">
    <property type="entry name" value="SGNH_plant_lipase-like"/>
</dbReference>
<keyword evidence="3" id="KW-0442">Lipid degradation</keyword>
<reference evidence="6" key="1">
    <citation type="submission" date="2024-06" db="EMBL/GenBank/DDBJ databases">
        <authorList>
            <person name="Ryan C."/>
        </authorList>
    </citation>
    <scope>NUCLEOTIDE SEQUENCE [LARGE SCALE GENOMIC DNA]</scope>
</reference>
<comment type="similarity">
    <text evidence="1">Belongs to the 'GDSL' lipolytic enzyme family.</text>
</comment>
<dbReference type="AlphaFoldDB" id="A0ABC8ZS89"/>
<dbReference type="InterPro" id="IPR001087">
    <property type="entry name" value="GDSL"/>
</dbReference>
<feature type="signal peptide" evidence="4">
    <location>
        <begin position="1"/>
        <end position="24"/>
    </location>
</feature>
<evidence type="ECO:0000256" key="4">
    <source>
        <dbReference type="SAM" id="SignalP"/>
    </source>
</evidence>
<dbReference type="Proteomes" id="UP001497457">
    <property type="component" value="Chromosome 2b"/>
</dbReference>
<evidence type="ECO:0000256" key="2">
    <source>
        <dbReference type="ARBA" id="ARBA00022801"/>
    </source>
</evidence>
<evidence type="ECO:0000313" key="5">
    <source>
        <dbReference type="EMBL" id="CAL4966316.1"/>
    </source>
</evidence>
<dbReference type="GO" id="GO:0016042">
    <property type="term" value="P:lipid catabolic process"/>
    <property type="evidence" value="ECO:0007669"/>
    <property type="project" value="UniProtKB-KW"/>
</dbReference>
<gene>
    <name evidence="5" type="ORF">URODEC1_LOCUS47717</name>
</gene>
<evidence type="ECO:0000313" key="6">
    <source>
        <dbReference type="Proteomes" id="UP001497457"/>
    </source>
</evidence>